<dbReference type="RefSeq" id="WP_078366122.1">
    <property type="nucleotide sequence ID" value="NZ_MTJN01000002.1"/>
</dbReference>
<evidence type="ECO:0008006" key="3">
    <source>
        <dbReference type="Google" id="ProtNLM"/>
    </source>
</evidence>
<dbReference type="STRING" id="28066.RF819_17370"/>
<sequence length="69" mass="7233">MAQQSAHETQAGVAVQPLAAQSANLRGLASPAPVSSAAVLRGFRSVPIEHEGVIYRLQVTKLGKLILTK</sequence>
<reference evidence="1 2" key="1">
    <citation type="submission" date="2017-01" db="EMBL/GenBank/DDBJ databases">
        <title>Genome sequencing of Rhodoferax fermentans JCM 7819.</title>
        <authorList>
            <person name="Kim Y.J."/>
            <person name="Farh M.E.-A."/>
            <person name="Yang D.-C."/>
        </authorList>
    </citation>
    <scope>NUCLEOTIDE SEQUENCE [LARGE SCALE GENOMIC DNA]</scope>
    <source>
        <strain evidence="1 2">JCM 7819</strain>
    </source>
</reference>
<proteinExistence type="predicted"/>
<dbReference type="AlphaFoldDB" id="A0A1T1AVZ2"/>
<keyword evidence="2" id="KW-1185">Reference proteome</keyword>
<protein>
    <recommendedName>
        <fullName evidence="3">Hemin uptake protein HemP</fullName>
    </recommendedName>
</protein>
<dbReference type="Proteomes" id="UP000190750">
    <property type="component" value="Unassembled WGS sequence"/>
</dbReference>
<dbReference type="Gene3D" id="2.10.70.10">
    <property type="entry name" value="Complement Module, domain 1"/>
    <property type="match status" value="1"/>
</dbReference>
<dbReference type="OrthoDB" id="5348353at2"/>
<dbReference type="EMBL" id="MTJN01000002">
    <property type="protein sequence ID" value="OOV08251.1"/>
    <property type="molecule type" value="Genomic_DNA"/>
</dbReference>
<evidence type="ECO:0000313" key="2">
    <source>
        <dbReference type="Proteomes" id="UP000190750"/>
    </source>
</evidence>
<evidence type="ECO:0000313" key="1">
    <source>
        <dbReference type="EMBL" id="OOV08251.1"/>
    </source>
</evidence>
<dbReference type="InterPro" id="IPR019600">
    <property type="entry name" value="Hemin_uptake_protein_HemP"/>
</dbReference>
<name>A0A1T1AVZ2_RHOFE</name>
<accession>A0A1T1AVZ2</accession>
<comment type="caution">
    <text evidence="1">The sequence shown here is derived from an EMBL/GenBank/DDBJ whole genome shotgun (WGS) entry which is preliminary data.</text>
</comment>
<organism evidence="1 2">
    <name type="scientific">Rhodoferax fermentans</name>
    <dbReference type="NCBI Taxonomy" id="28066"/>
    <lineage>
        <taxon>Bacteria</taxon>
        <taxon>Pseudomonadati</taxon>
        <taxon>Pseudomonadota</taxon>
        <taxon>Betaproteobacteria</taxon>
        <taxon>Burkholderiales</taxon>
        <taxon>Comamonadaceae</taxon>
        <taxon>Rhodoferax</taxon>
    </lineage>
</organism>
<gene>
    <name evidence="1" type="ORF">RF819_17370</name>
</gene>
<dbReference type="Pfam" id="PF10636">
    <property type="entry name" value="hemP"/>
    <property type="match status" value="1"/>
</dbReference>